<evidence type="ECO:0000256" key="1">
    <source>
        <dbReference type="SAM" id="MobiDB-lite"/>
    </source>
</evidence>
<keyword evidence="3" id="KW-1185">Reference proteome</keyword>
<feature type="compositionally biased region" description="Basic and acidic residues" evidence="1">
    <location>
        <begin position="1"/>
        <end position="11"/>
    </location>
</feature>
<reference evidence="2" key="1">
    <citation type="submission" date="2021-03" db="EMBL/GenBank/DDBJ databases">
        <title>Draft genome sequence of rust myrtle Austropuccinia psidii MF-1, a brazilian biotype.</title>
        <authorList>
            <person name="Quecine M.C."/>
            <person name="Pachon D.M.R."/>
            <person name="Bonatelli M.L."/>
            <person name="Correr F.H."/>
            <person name="Franceschini L.M."/>
            <person name="Leite T.F."/>
            <person name="Margarido G.R.A."/>
            <person name="Almeida C.A."/>
            <person name="Ferrarezi J.A."/>
            <person name="Labate C.A."/>
        </authorList>
    </citation>
    <scope>NUCLEOTIDE SEQUENCE</scope>
    <source>
        <strain evidence="2">MF-1</strain>
    </source>
</reference>
<sequence length="145" mass="16059">MEVTHKVDRSGVLKVSAGKKNRQKEGECERQEDQGEYAQEGEQRVSLNKVEQVRKKVKGLLGEDGLLYHGEAETISAVAAPEKVSASRHVGKIEAQLQPMLQLRREILVHPITQDGGREALIECAWWVQCTSAPCRNACGAFGHK</sequence>
<feature type="region of interest" description="Disordered" evidence="1">
    <location>
        <begin position="1"/>
        <end position="43"/>
    </location>
</feature>
<dbReference type="EMBL" id="AVOT02032371">
    <property type="protein sequence ID" value="MBW0526115.1"/>
    <property type="molecule type" value="Genomic_DNA"/>
</dbReference>
<comment type="caution">
    <text evidence="2">The sequence shown here is derived from an EMBL/GenBank/DDBJ whole genome shotgun (WGS) entry which is preliminary data.</text>
</comment>
<feature type="compositionally biased region" description="Basic and acidic residues" evidence="1">
    <location>
        <begin position="23"/>
        <end position="33"/>
    </location>
</feature>
<dbReference type="AlphaFoldDB" id="A0A9Q3EVV5"/>
<accession>A0A9Q3EVV5</accession>
<dbReference type="Proteomes" id="UP000765509">
    <property type="component" value="Unassembled WGS sequence"/>
</dbReference>
<organism evidence="2 3">
    <name type="scientific">Austropuccinia psidii MF-1</name>
    <dbReference type="NCBI Taxonomy" id="1389203"/>
    <lineage>
        <taxon>Eukaryota</taxon>
        <taxon>Fungi</taxon>
        <taxon>Dikarya</taxon>
        <taxon>Basidiomycota</taxon>
        <taxon>Pucciniomycotina</taxon>
        <taxon>Pucciniomycetes</taxon>
        <taxon>Pucciniales</taxon>
        <taxon>Sphaerophragmiaceae</taxon>
        <taxon>Austropuccinia</taxon>
    </lineage>
</organism>
<protein>
    <submittedName>
        <fullName evidence="2">Uncharacterized protein</fullName>
    </submittedName>
</protein>
<name>A0A9Q3EVV5_9BASI</name>
<proteinExistence type="predicted"/>
<evidence type="ECO:0000313" key="2">
    <source>
        <dbReference type="EMBL" id="MBW0526115.1"/>
    </source>
</evidence>
<gene>
    <name evidence="2" type="ORF">O181_065830</name>
</gene>
<evidence type="ECO:0000313" key="3">
    <source>
        <dbReference type="Proteomes" id="UP000765509"/>
    </source>
</evidence>